<name>A0A4U5MF13_STECR</name>
<organism evidence="7 8">
    <name type="scientific">Steinernema carpocapsae</name>
    <name type="common">Entomopathogenic nematode</name>
    <dbReference type="NCBI Taxonomy" id="34508"/>
    <lineage>
        <taxon>Eukaryota</taxon>
        <taxon>Metazoa</taxon>
        <taxon>Ecdysozoa</taxon>
        <taxon>Nematoda</taxon>
        <taxon>Chromadorea</taxon>
        <taxon>Rhabditida</taxon>
        <taxon>Tylenchina</taxon>
        <taxon>Panagrolaimomorpha</taxon>
        <taxon>Strongyloidoidea</taxon>
        <taxon>Steinernematidae</taxon>
        <taxon>Steinernema</taxon>
    </lineage>
</organism>
<keyword evidence="8" id="KW-1185">Reference proteome</keyword>
<evidence type="ECO:0000313" key="7">
    <source>
        <dbReference type="EMBL" id="TKR67800.1"/>
    </source>
</evidence>
<accession>A0A4U5MF13</accession>
<evidence type="ECO:0000313" key="8">
    <source>
        <dbReference type="Proteomes" id="UP000298663"/>
    </source>
</evidence>
<proteinExistence type="inferred from homology"/>
<dbReference type="Proteomes" id="UP000298663">
    <property type="component" value="Unassembled WGS sequence"/>
</dbReference>
<dbReference type="OrthoDB" id="2130629at2759"/>
<comment type="similarity">
    <text evidence="1">Belongs to the peptidase S28 family.</text>
</comment>
<evidence type="ECO:0000256" key="6">
    <source>
        <dbReference type="SAM" id="SignalP"/>
    </source>
</evidence>
<dbReference type="InterPro" id="IPR042269">
    <property type="entry name" value="Ser_carbopepase_S28_SKS"/>
</dbReference>
<feature type="signal peptide" evidence="6">
    <location>
        <begin position="1"/>
        <end position="22"/>
    </location>
</feature>
<protein>
    <submittedName>
        <fullName evidence="7">Uncharacterized protein</fullName>
    </submittedName>
</protein>
<keyword evidence="2" id="KW-0645">Protease</keyword>
<dbReference type="GO" id="GO:0008239">
    <property type="term" value="F:dipeptidyl-peptidase activity"/>
    <property type="evidence" value="ECO:0007669"/>
    <property type="project" value="TreeGrafter"/>
</dbReference>
<dbReference type="InterPro" id="IPR008758">
    <property type="entry name" value="Peptidase_S28"/>
</dbReference>
<dbReference type="Gene3D" id="1.20.120.980">
    <property type="entry name" value="Serine carboxypeptidase S28, SKS domain"/>
    <property type="match status" value="1"/>
</dbReference>
<dbReference type="Gene3D" id="3.40.50.1820">
    <property type="entry name" value="alpha/beta hydrolase"/>
    <property type="match status" value="1"/>
</dbReference>
<evidence type="ECO:0000256" key="3">
    <source>
        <dbReference type="ARBA" id="ARBA00022729"/>
    </source>
</evidence>
<evidence type="ECO:0000256" key="5">
    <source>
        <dbReference type="ARBA" id="ARBA00023180"/>
    </source>
</evidence>
<dbReference type="PANTHER" id="PTHR11010:SF38">
    <property type="entry name" value="LYSOSOMAL PRO-X CARBOXYPEPTIDASE"/>
    <property type="match status" value="1"/>
</dbReference>
<reference evidence="7 8" key="2">
    <citation type="journal article" date="2019" name="G3 (Bethesda)">
        <title>Hybrid Assembly of the Genome of the Entomopathogenic Nematode Steinernema carpocapsae Identifies the X-Chromosome.</title>
        <authorList>
            <person name="Serra L."/>
            <person name="Macchietto M."/>
            <person name="Macias-Munoz A."/>
            <person name="McGill C.J."/>
            <person name="Rodriguez I.M."/>
            <person name="Rodriguez B."/>
            <person name="Murad R."/>
            <person name="Mortazavi A."/>
        </authorList>
    </citation>
    <scope>NUCLEOTIDE SEQUENCE [LARGE SCALE GENOMIC DNA]</scope>
    <source>
        <strain evidence="7 8">ALL</strain>
    </source>
</reference>
<dbReference type="STRING" id="34508.A0A4U5MF13"/>
<gene>
    <name evidence="7" type="ORF">L596_023893</name>
</gene>
<feature type="chain" id="PRO_5020620233" evidence="6">
    <location>
        <begin position="23"/>
        <end position="527"/>
    </location>
</feature>
<dbReference type="AlphaFoldDB" id="A0A4U5MF13"/>
<evidence type="ECO:0000256" key="4">
    <source>
        <dbReference type="ARBA" id="ARBA00022801"/>
    </source>
</evidence>
<dbReference type="SUPFAM" id="SSF53474">
    <property type="entry name" value="alpha/beta-Hydrolases"/>
    <property type="match status" value="2"/>
</dbReference>
<dbReference type="GO" id="GO:0070008">
    <property type="term" value="F:serine-type exopeptidase activity"/>
    <property type="evidence" value="ECO:0007669"/>
    <property type="project" value="InterPro"/>
</dbReference>
<evidence type="ECO:0000256" key="2">
    <source>
        <dbReference type="ARBA" id="ARBA00022670"/>
    </source>
</evidence>
<keyword evidence="4" id="KW-0378">Hydrolase</keyword>
<reference evidence="7 8" key="1">
    <citation type="journal article" date="2015" name="Genome Biol.">
        <title>Comparative genomics of Steinernema reveals deeply conserved gene regulatory networks.</title>
        <authorList>
            <person name="Dillman A.R."/>
            <person name="Macchietto M."/>
            <person name="Porter C.F."/>
            <person name="Rogers A."/>
            <person name="Williams B."/>
            <person name="Antoshechkin I."/>
            <person name="Lee M.M."/>
            <person name="Goodwin Z."/>
            <person name="Lu X."/>
            <person name="Lewis E.E."/>
            <person name="Goodrich-Blair H."/>
            <person name="Stock S.P."/>
            <person name="Adams B.J."/>
            <person name="Sternberg P.W."/>
            <person name="Mortazavi A."/>
        </authorList>
    </citation>
    <scope>NUCLEOTIDE SEQUENCE [LARGE SCALE GENOMIC DNA]</scope>
    <source>
        <strain evidence="7 8">ALL</strain>
    </source>
</reference>
<dbReference type="PANTHER" id="PTHR11010">
    <property type="entry name" value="PROTEASE S28 PRO-X CARBOXYPEPTIDASE-RELATED"/>
    <property type="match status" value="1"/>
</dbReference>
<evidence type="ECO:0000256" key="1">
    <source>
        <dbReference type="ARBA" id="ARBA00011079"/>
    </source>
</evidence>
<keyword evidence="3 6" id="KW-0732">Signal</keyword>
<dbReference type="EMBL" id="AZBU02000008">
    <property type="protein sequence ID" value="TKR67800.1"/>
    <property type="molecule type" value="Genomic_DNA"/>
</dbReference>
<sequence length="527" mass="59246">MTKMRLISIFLLLLGSISLSLSSETDASKINWLGSAPDGTWTEEWFEAMPVDHYDLVNTDTFKMRYFINLHHYEEGGPIFFYCGNEGYIEFYIHATGQILEMAAEQKGAVVYAEHRFYGKTQPFGNESLSSAENLGYLTSMQALSDYALFIGHLKNTRIPGAKNSSVVAFGGSYGGMLATFFRAKYPHIVDMAVASCAPIYMFTDNGKSNNSYYYRDLTNIFVEAGCSKEAIYNSWGALRRLAKTAEGRAKLNQIFRLAKVSQIEIEGDIEILLGVFQQVLIDISMSDFPFETTAFNVMPAWPVNRSCEFFKDLKKSDEEYAEAMFQMVNLNKNWEGDRKEFCLKPGACPDDDKIGALKGWNWQICTEFVLPMCTQGLPNDFFENSCPFKSETNAESCTAVFKSIGYQPEMMSPHFTAVEYGLQLPTASRIIFTNGLRDPCINGGWSSTPKVEGSLVSLIVKDGSHMYDLCGSHVNDTESVKEVRKEIRRYLDKWLREMDGKPSTRGALSGLLPSFLLSLAVMLCIY</sequence>
<dbReference type="InterPro" id="IPR029058">
    <property type="entry name" value="AB_hydrolase_fold"/>
</dbReference>
<dbReference type="Pfam" id="PF05577">
    <property type="entry name" value="Peptidase_S28"/>
    <property type="match status" value="1"/>
</dbReference>
<dbReference type="GO" id="GO:0006508">
    <property type="term" value="P:proteolysis"/>
    <property type="evidence" value="ECO:0007669"/>
    <property type="project" value="UniProtKB-KW"/>
</dbReference>
<keyword evidence="5" id="KW-0325">Glycoprotein</keyword>
<comment type="caution">
    <text evidence="7">The sequence shown here is derived from an EMBL/GenBank/DDBJ whole genome shotgun (WGS) entry which is preliminary data.</text>
</comment>